<evidence type="ECO:0000313" key="1">
    <source>
        <dbReference type="EMBL" id="RPD58023.1"/>
    </source>
</evidence>
<organism evidence="1 2">
    <name type="scientific">Lentinus tigrinus ALCF2SS1-6</name>
    <dbReference type="NCBI Taxonomy" id="1328759"/>
    <lineage>
        <taxon>Eukaryota</taxon>
        <taxon>Fungi</taxon>
        <taxon>Dikarya</taxon>
        <taxon>Basidiomycota</taxon>
        <taxon>Agaricomycotina</taxon>
        <taxon>Agaricomycetes</taxon>
        <taxon>Polyporales</taxon>
        <taxon>Polyporaceae</taxon>
        <taxon>Lentinus</taxon>
    </lineage>
</organism>
<gene>
    <name evidence="1" type="ORF">L227DRAFT_194982</name>
</gene>
<proteinExistence type="predicted"/>
<dbReference type="Proteomes" id="UP000313359">
    <property type="component" value="Unassembled WGS sequence"/>
</dbReference>
<accession>A0A5C2S358</accession>
<reference evidence="1" key="1">
    <citation type="journal article" date="2018" name="Genome Biol. Evol.">
        <title>Genomics and development of Lentinus tigrinus, a white-rot wood-decaying mushroom with dimorphic fruiting bodies.</title>
        <authorList>
            <person name="Wu B."/>
            <person name="Xu Z."/>
            <person name="Knudson A."/>
            <person name="Carlson A."/>
            <person name="Chen N."/>
            <person name="Kovaka S."/>
            <person name="LaButti K."/>
            <person name="Lipzen A."/>
            <person name="Pennachio C."/>
            <person name="Riley R."/>
            <person name="Schakwitz W."/>
            <person name="Umezawa K."/>
            <person name="Ohm R.A."/>
            <person name="Grigoriev I.V."/>
            <person name="Nagy L.G."/>
            <person name="Gibbons J."/>
            <person name="Hibbett D."/>
        </authorList>
    </citation>
    <scope>NUCLEOTIDE SEQUENCE [LARGE SCALE GENOMIC DNA]</scope>
    <source>
        <strain evidence="1">ALCF2SS1-6</strain>
    </source>
</reference>
<name>A0A5C2S358_9APHY</name>
<evidence type="ECO:0000313" key="2">
    <source>
        <dbReference type="Proteomes" id="UP000313359"/>
    </source>
</evidence>
<dbReference type="AlphaFoldDB" id="A0A5C2S358"/>
<protein>
    <submittedName>
        <fullName evidence="1">Uncharacterized protein</fullName>
    </submittedName>
</protein>
<dbReference type="STRING" id="1328759.A0A5C2S358"/>
<keyword evidence="2" id="KW-1185">Reference proteome</keyword>
<dbReference type="EMBL" id="ML122277">
    <property type="protein sequence ID" value="RPD58023.1"/>
    <property type="molecule type" value="Genomic_DNA"/>
</dbReference>
<sequence length="379" mass="42927">MYSHGALHNTDILNELFEHLSLTPRHVTEADIHGLYRDDAAVKRQALAHAALTCKAFSKPASRVLWMVLHRGIQPFLRVFSNFHENAEEQWAVLQRLYKIEGETTSIEWAQFERLAARVRCVVFDVRPPIAESTLGLLKAGWEASKKPLFPNLSVVDWPDSLNDTHRGLLQVVCANRNLSSILIKHGFKYATTISPADLSVVARSSPKLLHLHIRSNWHTSWHVQGALQVSASRGCGDPGLYRHDRVHGCRHCLGASRVAMLHLPLALRLQPFTYGSDPPAFWVPPVALPTRRTRVYALGFGDLGRRDRGDFGCGARAPMCWITLLIPRRRSRRFRLARYGYRQDLKLPDVERLAQMLRRLFPHVGDLGESLYVVAGRP</sequence>
<dbReference type="OrthoDB" id="2755377at2759"/>